<dbReference type="AlphaFoldDB" id="A0A183N5N7"/>
<sequence>MMNYFGTFLTQEPLLNKELDPNTKSTNRLLIVHFDQDDVLKALSILDMKISIGIDELRPQNLRQIVQYNAALITVIFNMPLDQARGKTKEVLDNGKLEYIVYIEFSKAFDEVPETCPVMESNSIIPETARTDSSISSSRKGPLVLPENVSHTSNNGQKSNTTLIDAVYFSDVLSTNGILKRSDGNVSQEPNSNDLISTDADPHHPVSSSGLSTQCGKYALNRVTLTVTWQQFIFVSHTVSLLYTLIGLKAQIITGEQLTDSFEVKTGVRQRYLLSPFLFLMVIDWITRTSTSEGKHGTQWTSRMQLDDLDFAHDMDRLSQTQQQMQEKTSVTAVSAAVDLNIHKKKSEVLRYNTACTNQITIEDLEDERTFTYLGSIIEEHGGSDADVKARIRKARAAYLQLENTWNSKQLATNTKARIFNKNIKTALLCRVEFWRTTKTIIQKIQVFITSRLRKILQIRRSDTVSNNLLWERTNQILVEEEIMKKRCWFCYAEADFHDHGVINTRAQFLAVVEALPREFNRYVTLSMFTSGVSEPYEILKRSILKRGDLTDRQWLDQLFNNIDLQHGSATDMLQRMGEVIGLITFDEGLFKQLFLSKLPQQVQAVLVSFQNNALDELAASADRTLEITKSSTTEVVSAKEKPQTTQNDITELCHTLTYYFYFRNDRNRSHSPRRSIPRKRSASRPRETDNPDWHWYHNQYGKSSRNCRKPCNFPNMKMTDSKNNSGNFQAGTR</sequence>
<dbReference type="EMBL" id="UZAI01019826">
    <property type="protein sequence ID" value="VDP47958.1"/>
    <property type="molecule type" value="Genomic_DNA"/>
</dbReference>
<evidence type="ECO:0000259" key="2">
    <source>
        <dbReference type="Pfam" id="PF20049"/>
    </source>
</evidence>
<accession>A0A183N5N7</accession>
<dbReference type="PANTHER" id="PTHR47027:SF25">
    <property type="entry name" value="REVERSE TRANSCRIPTASE DOMAIN-CONTAINING PROTEIN"/>
    <property type="match status" value="1"/>
</dbReference>
<proteinExistence type="predicted"/>
<protein>
    <recommendedName>
        <fullName evidence="2">DUF6451 domain-containing protein</fullName>
    </recommendedName>
</protein>
<reference evidence="3 4" key="1">
    <citation type="submission" date="2018-11" db="EMBL/GenBank/DDBJ databases">
        <authorList>
            <consortium name="Pathogen Informatics"/>
        </authorList>
    </citation>
    <scope>NUCLEOTIDE SEQUENCE [LARGE SCALE GENOMIC DNA]</scope>
    <source>
        <strain evidence="3 4">Zambia</strain>
    </source>
</reference>
<feature type="domain" description="DUF6451" evidence="2">
    <location>
        <begin position="398"/>
        <end position="429"/>
    </location>
</feature>
<dbReference type="Proteomes" id="UP000277204">
    <property type="component" value="Unassembled WGS sequence"/>
</dbReference>
<feature type="region of interest" description="Disordered" evidence="1">
    <location>
        <begin position="180"/>
        <end position="208"/>
    </location>
</feature>
<feature type="region of interest" description="Disordered" evidence="1">
    <location>
        <begin position="669"/>
        <end position="734"/>
    </location>
</feature>
<evidence type="ECO:0000313" key="4">
    <source>
        <dbReference type="Proteomes" id="UP000277204"/>
    </source>
</evidence>
<feature type="compositionally biased region" description="Polar residues" evidence="1">
    <location>
        <begin position="722"/>
        <end position="734"/>
    </location>
</feature>
<organism evidence="3 4">
    <name type="scientific">Schistosoma margrebowiei</name>
    <dbReference type="NCBI Taxonomy" id="48269"/>
    <lineage>
        <taxon>Eukaryota</taxon>
        <taxon>Metazoa</taxon>
        <taxon>Spiralia</taxon>
        <taxon>Lophotrochozoa</taxon>
        <taxon>Platyhelminthes</taxon>
        <taxon>Trematoda</taxon>
        <taxon>Digenea</taxon>
        <taxon>Strigeidida</taxon>
        <taxon>Schistosomatoidea</taxon>
        <taxon>Schistosomatidae</taxon>
        <taxon>Schistosoma</taxon>
    </lineage>
</organism>
<keyword evidence="4" id="KW-1185">Reference proteome</keyword>
<feature type="compositionally biased region" description="Polar residues" evidence="1">
    <location>
        <begin position="184"/>
        <end position="196"/>
    </location>
</feature>
<evidence type="ECO:0000256" key="1">
    <source>
        <dbReference type="SAM" id="MobiDB-lite"/>
    </source>
</evidence>
<dbReference type="PANTHER" id="PTHR47027">
    <property type="entry name" value="REVERSE TRANSCRIPTASE DOMAIN-CONTAINING PROTEIN"/>
    <property type="match status" value="1"/>
</dbReference>
<dbReference type="STRING" id="48269.A0A183N5N7"/>
<evidence type="ECO:0000313" key="3">
    <source>
        <dbReference type="EMBL" id="VDP47958.1"/>
    </source>
</evidence>
<dbReference type="InterPro" id="IPR045609">
    <property type="entry name" value="DUF6451"/>
</dbReference>
<feature type="compositionally biased region" description="Basic and acidic residues" evidence="1">
    <location>
        <begin position="685"/>
        <end position="696"/>
    </location>
</feature>
<feature type="compositionally biased region" description="Basic residues" evidence="1">
    <location>
        <begin position="670"/>
        <end position="684"/>
    </location>
</feature>
<gene>
    <name evidence="3" type="ORF">SMRZ_LOCUS23612</name>
</gene>
<name>A0A183N5N7_9TREM</name>
<dbReference type="Pfam" id="PF20049">
    <property type="entry name" value="DUF6451"/>
    <property type="match status" value="1"/>
</dbReference>